<proteinExistence type="predicted"/>
<gene>
    <name evidence="2" type="ORF">Glove_688g9</name>
</gene>
<name>A0A397G5P0_9GLOM</name>
<evidence type="ECO:0000313" key="3">
    <source>
        <dbReference type="Proteomes" id="UP000266861"/>
    </source>
</evidence>
<protein>
    <submittedName>
        <fullName evidence="2">Uncharacterized protein</fullName>
    </submittedName>
</protein>
<dbReference type="AlphaFoldDB" id="A0A397G5P0"/>
<feature type="region of interest" description="Disordered" evidence="1">
    <location>
        <begin position="1"/>
        <end position="74"/>
    </location>
</feature>
<evidence type="ECO:0000313" key="2">
    <source>
        <dbReference type="EMBL" id="RHZ45164.1"/>
    </source>
</evidence>
<dbReference type="EMBL" id="PQFF01000554">
    <property type="protein sequence ID" value="RHZ45164.1"/>
    <property type="molecule type" value="Genomic_DNA"/>
</dbReference>
<accession>A0A397G5P0</accession>
<organism evidence="2 3">
    <name type="scientific">Diversispora epigaea</name>
    <dbReference type="NCBI Taxonomy" id="1348612"/>
    <lineage>
        <taxon>Eukaryota</taxon>
        <taxon>Fungi</taxon>
        <taxon>Fungi incertae sedis</taxon>
        <taxon>Mucoromycota</taxon>
        <taxon>Glomeromycotina</taxon>
        <taxon>Glomeromycetes</taxon>
        <taxon>Diversisporales</taxon>
        <taxon>Diversisporaceae</taxon>
        <taxon>Diversispora</taxon>
    </lineage>
</organism>
<evidence type="ECO:0000256" key="1">
    <source>
        <dbReference type="SAM" id="MobiDB-lite"/>
    </source>
</evidence>
<feature type="compositionally biased region" description="Basic and acidic residues" evidence="1">
    <location>
        <begin position="59"/>
        <end position="72"/>
    </location>
</feature>
<dbReference type="Proteomes" id="UP000266861">
    <property type="component" value="Unassembled WGS sequence"/>
</dbReference>
<feature type="compositionally biased region" description="Polar residues" evidence="1">
    <location>
        <begin position="23"/>
        <end position="34"/>
    </location>
</feature>
<comment type="caution">
    <text evidence="2">The sequence shown here is derived from an EMBL/GenBank/DDBJ whole genome shotgun (WGS) entry which is preliminary data.</text>
</comment>
<reference evidence="2 3" key="1">
    <citation type="submission" date="2018-08" db="EMBL/GenBank/DDBJ databases">
        <title>Genome and evolution of the arbuscular mycorrhizal fungus Diversispora epigaea (formerly Glomus versiforme) and its bacterial endosymbionts.</title>
        <authorList>
            <person name="Sun X."/>
            <person name="Fei Z."/>
            <person name="Harrison M."/>
        </authorList>
    </citation>
    <scope>NUCLEOTIDE SEQUENCE [LARGE SCALE GENOMIC DNA]</scope>
    <source>
        <strain evidence="2 3">IT104</strain>
    </source>
</reference>
<keyword evidence="3" id="KW-1185">Reference proteome</keyword>
<sequence length="292" mass="33566">MSTQSEHDTPTVPAYTEAPTVDYTYTVNSQNFQENIDHTPAEAEAPPSRPESPENSENFEPKIEEEGSKGDYHQGANAKSVAEYMYKIWDDSVKPRQFLGTDSEDGIEKIFTERQDHSLHEFIGRDYPLRPFIDFNLPQEKLNKIDPKLTHKETYFALIDAFREVCIEIYPEWDIKTLTIASSCDQKKMSYHISTCGMRLKNITACALFTDLVRKKLPVGLQDKKDKIVDNIANKSSFSLRMLKTPKIIKETNEHVRPKRAVHWSKYGISGTYRVPGRYAIGARYSTYRVPD</sequence>